<proteinExistence type="predicted"/>
<organism evidence="2 3">
    <name type="scientific">Bimuria novae-zelandiae CBS 107.79</name>
    <dbReference type="NCBI Taxonomy" id="1447943"/>
    <lineage>
        <taxon>Eukaryota</taxon>
        <taxon>Fungi</taxon>
        <taxon>Dikarya</taxon>
        <taxon>Ascomycota</taxon>
        <taxon>Pezizomycotina</taxon>
        <taxon>Dothideomycetes</taxon>
        <taxon>Pleosporomycetidae</taxon>
        <taxon>Pleosporales</taxon>
        <taxon>Massarineae</taxon>
        <taxon>Didymosphaeriaceae</taxon>
        <taxon>Bimuria</taxon>
    </lineage>
</organism>
<keyword evidence="3" id="KW-1185">Reference proteome</keyword>
<protein>
    <submittedName>
        <fullName evidence="2">Uncharacterized protein</fullName>
    </submittedName>
</protein>
<evidence type="ECO:0000313" key="2">
    <source>
        <dbReference type="EMBL" id="KAF1964352.1"/>
    </source>
</evidence>
<feature type="transmembrane region" description="Helical" evidence="1">
    <location>
        <begin position="129"/>
        <end position="152"/>
    </location>
</feature>
<accession>A0A6A5UKN9</accession>
<name>A0A6A5UKN9_9PLEO</name>
<dbReference type="Proteomes" id="UP000800036">
    <property type="component" value="Unassembled WGS sequence"/>
</dbReference>
<sequence>MPTPTILSNETWLAQSNWTNGSLTGEVLQHATDRPPGYSSEWLPVGHILHSVNLTVLADNFANIQRSTAQHQDFGAIFALARMVLSQDYYSRQIACIDAISGTYDWLVRVLFYIILLISLFLRRHSWIAFAALATAMVYAATTAVHTLALLTQFGWCLLTEYSTDGQGYGDPGLQATTPILIASLLLMTRPQLVYKGPERPSSNHPSALGLIASYCPNTSLCIYLRGVSAVELQYWNCAPPLSFVCSSGRRCLKYHDGRIQRGIP</sequence>
<dbReference type="AlphaFoldDB" id="A0A6A5UKN9"/>
<keyword evidence="1" id="KW-0472">Membrane</keyword>
<feature type="transmembrane region" description="Helical" evidence="1">
    <location>
        <begin position="106"/>
        <end position="122"/>
    </location>
</feature>
<reference evidence="2" key="1">
    <citation type="journal article" date="2020" name="Stud. Mycol.">
        <title>101 Dothideomycetes genomes: a test case for predicting lifestyles and emergence of pathogens.</title>
        <authorList>
            <person name="Haridas S."/>
            <person name="Albert R."/>
            <person name="Binder M."/>
            <person name="Bloem J."/>
            <person name="Labutti K."/>
            <person name="Salamov A."/>
            <person name="Andreopoulos B."/>
            <person name="Baker S."/>
            <person name="Barry K."/>
            <person name="Bills G."/>
            <person name="Bluhm B."/>
            <person name="Cannon C."/>
            <person name="Castanera R."/>
            <person name="Culley D."/>
            <person name="Daum C."/>
            <person name="Ezra D."/>
            <person name="Gonzalez J."/>
            <person name="Henrissat B."/>
            <person name="Kuo A."/>
            <person name="Liang C."/>
            <person name="Lipzen A."/>
            <person name="Lutzoni F."/>
            <person name="Magnuson J."/>
            <person name="Mondo S."/>
            <person name="Nolan M."/>
            <person name="Ohm R."/>
            <person name="Pangilinan J."/>
            <person name="Park H.-J."/>
            <person name="Ramirez L."/>
            <person name="Alfaro M."/>
            <person name="Sun H."/>
            <person name="Tritt A."/>
            <person name="Yoshinaga Y."/>
            <person name="Zwiers L.-H."/>
            <person name="Turgeon B."/>
            <person name="Goodwin S."/>
            <person name="Spatafora J."/>
            <person name="Crous P."/>
            <person name="Grigoriev I."/>
        </authorList>
    </citation>
    <scope>NUCLEOTIDE SEQUENCE</scope>
    <source>
        <strain evidence="2">CBS 107.79</strain>
    </source>
</reference>
<dbReference type="EMBL" id="ML976792">
    <property type="protein sequence ID" value="KAF1964352.1"/>
    <property type="molecule type" value="Genomic_DNA"/>
</dbReference>
<gene>
    <name evidence="2" type="ORF">BU23DRAFT_64265</name>
</gene>
<keyword evidence="1" id="KW-1133">Transmembrane helix</keyword>
<evidence type="ECO:0000313" key="3">
    <source>
        <dbReference type="Proteomes" id="UP000800036"/>
    </source>
</evidence>
<keyword evidence="1" id="KW-0812">Transmembrane</keyword>
<evidence type="ECO:0000256" key="1">
    <source>
        <dbReference type="SAM" id="Phobius"/>
    </source>
</evidence>